<reference evidence="1" key="1">
    <citation type="submission" date="2017-04" db="EMBL/GenBank/DDBJ databases">
        <title>Unveiling RNA virosphere associated with marine microorganisms.</title>
        <authorList>
            <person name="Urayama S."/>
            <person name="Takaki Y."/>
            <person name="Nishi S."/>
            <person name="Yoshida Y."/>
            <person name="Deguchi S."/>
            <person name="Takai K."/>
            <person name="Nunoura T."/>
        </authorList>
    </citation>
    <scope>NUCLEOTIDE SEQUENCE</scope>
</reference>
<accession>A0A2V0RJ35</accession>
<sequence>MVHLLEPTNVPGLMVEDKVENSVIIDAEQAPFALVHLPYKTQAAVTMIPSQTVKYRTAKELDQEANIPDFPPAQMPVFDGTGIQPIDVTLNNARKNVTTSHFNVEGWCGDMRNGVFTPYKVAWTYDSVGGLTGDSDAKINAVLIVANDKTKFRLGWTARGDNY</sequence>
<name>A0A2V0RJ35_9ZZZZ</name>
<organism evidence="1">
    <name type="scientific">viral metagenome</name>
    <dbReference type="NCBI Taxonomy" id="1070528"/>
    <lineage>
        <taxon>unclassified sequences</taxon>
        <taxon>metagenomes</taxon>
        <taxon>organismal metagenomes</taxon>
    </lineage>
</organism>
<dbReference type="AlphaFoldDB" id="A0A2V0RJ35"/>
<protein>
    <submittedName>
        <fullName evidence="1">Uncharacterized protein</fullName>
    </submittedName>
</protein>
<evidence type="ECO:0000313" key="1">
    <source>
        <dbReference type="EMBL" id="GBH22868.1"/>
    </source>
</evidence>
<dbReference type="EMBL" id="BDQE01000137">
    <property type="protein sequence ID" value="GBH22868.1"/>
    <property type="molecule type" value="Genomic_RNA"/>
</dbReference>
<comment type="caution">
    <text evidence="1">The sequence shown here is derived from an EMBL/GenBank/DDBJ whole genome shotgun (WGS) entry which is preliminary data.</text>
</comment>
<proteinExistence type="predicted"/>